<accession>A0A516GUQ2</accession>
<dbReference type="KEGG" id="fop:FNB79_15005"/>
<evidence type="ECO:0000256" key="3">
    <source>
        <dbReference type="ARBA" id="ARBA00022475"/>
    </source>
</evidence>
<evidence type="ECO:0000256" key="1">
    <source>
        <dbReference type="ARBA" id="ARBA00004651"/>
    </source>
</evidence>
<dbReference type="GO" id="GO:0005886">
    <property type="term" value="C:plasma membrane"/>
    <property type="evidence" value="ECO:0007669"/>
    <property type="project" value="UniProtKB-SubCell"/>
</dbReference>
<protein>
    <submittedName>
        <fullName evidence="9">DUF421 domain-containing protein</fullName>
    </submittedName>
</protein>
<evidence type="ECO:0000259" key="8">
    <source>
        <dbReference type="Pfam" id="PF04239"/>
    </source>
</evidence>
<dbReference type="RefSeq" id="WP_143382133.1">
    <property type="nucleotide sequence ID" value="NZ_CP041637.1"/>
</dbReference>
<evidence type="ECO:0000256" key="6">
    <source>
        <dbReference type="ARBA" id="ARBA00023136"/>
    </source>
</evidence>
<reference evidence="9 10" key="1">
    <citation type="submission" date="2019-07" db="EMBL/GenBank/DDBJ databases">
        <title>Genome sequencing for Formosa sp. PS13.</title>
        <authorList>
            <person name="Park S.-J."/>
        </authorList>
    </citation>
    <scope>NUCLEOTIDE SEQUENCE [LARGE SCALE GENOMIC DNA]</scope>
    <source>
        <strain evidence="9 10">PS13</strain>
    </source>
</reference>
<dbReference type="PANTHER" id="PTHR34582:SF6">
    <property type="entry name" value="UPF0702 TRANSMEMBRANE PROTEIN YCAP"/>
    <property type="match status" value="1"/>
</dbReference>
<dbReference type="PANTHER" id="PTHR34582">
    <property type="entry name" value="UPF0702 TRANSMEMBRANE PROTEIN YCAP"/>
    <property type="match status" value="1"/>
</dbReference>
<dbReference type="AlphaFoldDB" id="A0A516GUQ2"/>
<evidence type="ECO:0000256" key="2">
    <source>
        <dbReference type="ARBA" id="ARBA00006448"/>
    </source>
</evidence>
<evidence type="ECO:0000256" key="5">
    <source>
        <dbReference type="ARBA" id="ARBA00022989"/>
    </source>
</evidence>
<comment type="similarity">
    <text evidence="2">Belongs to the UPF0702 family.</text>
</comment>
<proteinExistence type="inferred from homology"/>
<comment type="subcellular location">
    <subcellularLocation>
        <location evidence="1">Cell membrane</location>
        <topology evidence="1">Multi-pass membrane protein</topology>
    </subcellularLocation>
</comment>
<dbReference type="InterPro" id="IPR007353">
    <property type="entry name" value="DUF421"/>
</dbReference>
<keyword evidence="4 7" id="KW-0812">Transmembrane</keyword>
<organism evidence="9 10">
    <name type="scientific">Formosa sediminum</name>
    <dbReference type="NCBI Taxonomy" id="2594004"/>
    <lineage>
        <taxon>Bacteria</taxon>
        <taxon>Pseudomonadati</taxon>
        <taxon>Bacteroidota</taxon>
        <taxon>Flavobacteriia</taxon>
        <taxon>Flavobacteriales</taxon>
        <taxon>Flavobacteriaceae</taxon>
        <taxon>Formosa</taxon>
    </lineage>
</organism>
<keyword evidence="10" id="KW-1185">Reference proteome</keyword>
<dbReference type="InterPro" id="IPR023090">
    <property type="entry name" value="UPF0702_alpha/beta_dom_sf"/>
</dbReference>
<evidence type="ECO:0000313" key="9">
    <source>
        <dbReference type="EMBL" id="QDO95225.1"/>
    </source>
</evidence>
<dbReference type="Pfam" id="PF04239">
    <property type="entry name" value="DUF421"/>
    <property type="match status" value="1"/>
</dbReference>
<sequence length="174" mass="19416">MADWIAEDFNQILKACITLFIIFIMILIITRIFGLMTFAKMTSIDFASTIAVGSVIAAVVLNNQHSILKGALCLFLIVFVQFIVSLLMRKSSFLRKLLTNKPKLLMFDGKILYHNLDKANISKPDLMARIRTANVIDINNIKAVVLEATGDVSVIYNSDDSEMSDLLLEGVEKT</sequence>
<feature type="transmembrane region" description="Helical" evidence="7">
    <location>
        <begin position="12"/>
        <end position="32"/>
    </location>
</feature>
<keyword evidence="6 7" id="KW-0472">Membrane</keyword>
<dbReference type="Proteomes" id="UP000319209">
    <property type="component" value="Chromosome"/>
</dbReference>
<dbReference type="Gene3D" id="3.30.240.20">
    <property type="entry name" value="bsu07140 like domains"/>
    <property type="match status" value="1"/>
</dbReference>
<keyword evidence="5 7" id="KW-1133">Transmembrane helix</keyword>
<keyword evidence="3" id="KW-1003">Cell membrane</keyword>
<gene>
    <name evidence="9" type="ORF">FNB79_15005</name>
</gene>
<evidence type="ECO:0000256" key="7">
    <source>
        <dbReference type="SAM" id="Phobius"/>
    </source>
</evidence>
<dbReference type="EMBL" id="CP041637">
    <property type="protein sequence ID" value="QDO95225.1"/>
    <property type="molecule type" value="Genomic_DNA"/>
</dbReference>
<feature type="domain" description="YetF C-terminal" evidence="8">
    <location>
        <begin position="90"/>
        <end position="164"/>
    </location>
</feature>
<evidence type="ECO:0000313" key="10">
    <source>
        <dbReference type="Proteomes" id="UP000319209"/>
    </source>
</evidence>
<feature type="transmembrane region" description="Helical" evidence="7">
    <location>
        <begin position="67"/>
        <end position="88"/>
    </location>
</feature>
<feature type="transmembrane region" description="Helical" evidence="7">
    <location>
        <begin position="44"/>
        <end position="61"/>
    </location>
</feature>
<dbReference type="OrthoDB" id="9793799at2"/>
<name>A0A516GUQ2_9FLAO</name>
<evidence type="ECO:0000256" key="4">
    <source>
        <dbReference type="ARBA" id="ARBA00022692"/>
    </source>
</evidence>